<evidence type="ECO:0000313" key="2">
    <source>
        <dbReference type="EMBL" id="SDZ80138.1"/>
    </source>
</evidence>
<reference evidence="2 3" key="1">
    <citation type="submission" date="2016-10" db="EMBL/GenBank/DDBJ databases">
        <authorList>
            <person name="de Groot N.N."/>
        </authorList>
    </citation>
    <scope>NUCLEOTIDE SEQUENCE [LARGE SCALE GENOMIC DNA]</scope>
    <source>
        <strain evidence="2 3">DSM 23581</strain>
    </source>
</reference>
<gene>
    <name evidence="2" type="ORF">SAMN05421540_101353</name>
</gene>
<dbReference type="EMBL" id="FNQF01000001">
    <property type="protein sequence ID" value="SDZ80138.1"/>
    <property type="molecule type" value="Genomic_DNA"/>
</dbReference>
<sequence>MDKKETIKSRIKTLKSLFYFTGLVWIGFLIYTIYVFMNRAFESSLLISLLLIVSAMMILQYLKKNEVKKLKQLEEEE</sequence>
<accession>A0A1H3W1D9</accession>
<feature type="transmembrane region" description="Helical" evidence="1">
    <location>
        <begin position="43"/>
        <end position="62"/>
    </location>
</feature>
<organism evidence="2 3">
    <name type="scientific">Psychroflexus halocasei</name>
    <dbReference type="NCBI Taxonomy" id="908615"/>
    <lineage>
        <taxon>Bacteria</taxon>
        <taxon>Pseudomonadati</taxon>
        <taxon>Bacteroidota</taxon>
        <taxon>Flavobacteriia</taxon>
        <taxon>Flavobacteriales</taxon>
        <taxon>Flavobacteriaceae</taxon>
        <taxon>Psychroflexus</taxon>
    </lineage>
</organism>
<evidence type="ECO:0000256" key="1">
    <source>
        <dbReference type="SAM" id="Phobius"/>
    </source>
</evidence>
<dbReference type="RefSeq" id="WP_093238574.1">
    <property type="nucleotide sequence ID" value="NZ_FNQF01000001.1"/>
</dbReference>
<keyword evidence="1" id="KW-0472">Membrane</keyword>
<protein>
    <submittedName>
        <fullName evidence="2">Uncharacterized protein</fullName>
    </submittedName>
</protein>
<dbReference type="Proteomes" id="UP000198820">
    <property type="component" value="Unassembled WGS sequence"/>
</dbReference>
<dbReference type="STRING" id="908615.SAMN05421540_101353"/>
<dbReference type="AlphaFoldDB" id="A0A1H3W1D9"/>
<feature type="transmembrane region" description="Helical" evidence="1">
    <location>
        <begin position="16"/>
        <end position="37"/>
    </location>
</feature>
<evidence type="ECO:0000313" key="3">
    <source>
        <dbReference type="Proteomes" id="UP000198820"/>
    </source>
</evidence>
<keyword evidence="1" id="KW-1133">Transmembrane helix</keyword>
<proteinExistence type="predicted"/>
<keyword evidence="3" id="KW-1185">Reference proteome</keyword>
<keyword evidence="1" id="KW-0812">Transmembrane</keyword>
<name>A0A1H3W1D9_9FLAO</name>